<keyword evidence="3" id="KW-1185">Reference proteome</keyword>
<evidence type="ECO:0000313" key="3">
    <source>
        <dbReference type="Proteomes" id="UP001305746"/>
    </source>
</evidence>
<dbReference type="RefSeq" id="WP_322855582.1">
    <property type="nucleotide sequence ID" value="NZ_JAYDCJ010000003.1"/>
</dbReference>
<keyword evidence="1" id="KW-0732">Signal</keyword>
<reference evidence="2 3" key="1">
    <citation type="submission" date="2023-12" db="EMBL/GenBank/DDBJ databases">
        <title>Marinobacter qingdaonensis sp. nov., isolated from the intertidal sediment of Qingdao, PR China.</title>
        <authorList>
            <person name="Li Y."/>
        </authorList>
    </citation>
    <scope>NUCLEOTIDE SEQUENCE [LARGE SCALE GENOMIC DNA]</scope>
    <source>
        <strain evidence="2 3">ASW11-75</strain>
    </source>
</reference>
<dbReference type="EMBL" id="JAYDCJ010000003">
    <property type="protein sequence ID" value="MEA1081106.1"/>
    <property type="molecule type" value="Genomic_DNA"/>
</dbReference>
<evidence type="ECO:0000256" key="1">
    <source>
        <dbReference type="SAM" id="SignalP"/>
    </source>
</evidence>
<proteinExistence type="predicted"/>
<name>A0ABU5NZ79_9GAMM</name>
<accession>A0ABU5NZ79</accession>
<evidence type="ECO:0000313" key="2">
    <source>
        <dbReference type="EMBL" id="MEA1081106.1"/>
    </source>
</evidence>
<organism evidence="2 3">
    <name type="scientific">Marinobacter qingdaonensis</name>
    <dbReference type="NCBI Taxonomy" id="3108486"/>
    <lineage>
        <taxon>Bacteria</taxon>
        <taxon>Pseudomonadati</taxon>
        <taxon>Pseudomonadota</taxon>
        <taxon>Gammaproteobacteria</taxon>
        <taxon>Pseudomonadales</taxon>
        <taxon>Marinobacteraceae</taxon>
        <taxon>Marinobacter</taxon>
    </lineage>
</organism>
<gene>
    <name evidence="2" type="ORF">U5822_10520</name>
</gene>
<feature type="chain" id="PRO_5045136537" description="Adhesin" evidence="1">
    <location>
        <begin position="28"/>
        <end position="141"/>
    </location>
</feature>
<comment type="caution">
    <text evidence="2">The sequence shown here is derived from an EMBL/GenBank/DDBJ whole genome shotgun (WGS) entry which is preliminary data.</text>
</comment>
<sequence>MKTHNTIMLESLIAGLLLTLFSAPVTAKEAYGKEIEYVCRGDLVTSTAGYRTGFREKNRLKRLVFLLEKPRLITVRGGDGASVAFADYQIRDDYLVSDLHNQNTFRLNLANLRFVATSPGGHLADKSNPNPWLIAGKCRAL</sequence>
<dbReference type="Proteomes" id="UP001305746">
    <property type="component" value="Unassembled WGS sequence"/>
</dbReference>
<protein>
    <recommendedName>
        <fullName evidence="4">Adhesin</fullName>
    </recommendedName>
</protein>
<evidence type="ECO:0008006" key="4">
    <source>
        <dbReference type="Google" id="ProtNLM"/>
    </source>
</evidence>
<feature type="signal peptide" evidence="1">
    <location>
        <begin position="1"/>
        <end position="27"/>
    </location>
</feature>